<dbReference type="EMBL" id="LSRX01001720">
    <property type="protein sequence ID" value="OLP77741.1"/>
    <property type="molecule type" value="Genomic_DNA"/>
</dbReference>
<protein>
    <submittedName>
        <fullName evidence="1">Uncharacterized protein</fullName>
    </submittedName>
</protein>
<dbReference type="OMA" id="AMARHSC"/>
<gene>
    <name evidence="1" type="ORF">AK812_SmicGene42169</name>
</gene>
<name>A0A1Q9C493_SYMMI</name>
<comment type="caution">
    <text evidence="1">The sequence shown here is derived from an EMBL/GenBank/DDBJ whole genome shotgun (WGS) entry which is preliminary data.</text>
</comment>
<dbReference type="Proteomes" id="UP000186817">
    <property type="component" value="Unassembled WGS sequence"/>
</dbReference>
<organism evidence="1 2">
    <name type="scientific">Symbiodinium microadriaticum</name>
    <name type="common">Dinoflagellate</name>
    <name type="synonym">Zooxanthella microadriatica</name>
    <dbReference type="NCBI Taxonomy" id="2951"/>
    <lineage>
        <taxon>Eukaryota</taxon>
        <taxon>Sar</taxon>
        <taxon>Alveolata</taxon>
        <taxon>Dinophyceae</taxon>
        <taxon>Suessiales</taxon>
        <taxon>Symbiodiniaceae</taxon>
        <taxon>Symbiodinium</taxon>
    </lineage>
</organism>
<evidence type="ECO:0000313" key="1">
    <source>
        <dbReference type="EMBL" id="OLP77741.1"/>
    </source>
</evidence>
<proteinExistence type="predicted"/>
<keyword evidence="2" id="KW-1185">Reference proteome</keyword>
<dbReference type="CDD" id="cd20071">
    <property type="entry name" value="SET_SMYD"/>
    <property type="match status" value="1"/>
</dbReference>
<dbReference type="InterPro" id="IPR046341">
    <property type="entry name" value="SET_dom_sf"/>
</dbReference>
<accession>A0A1Q9C493</accession>
<sequence>MLPLSHEGSCRACALGFHRYIMRRAPFLAPSFGNGELCGSGPVRVAVMLAYPLPEGPVLLGGSSPSRPGRVKPQSPQSPHGCLGGSAFCALRACLPAALLARSCRRLAGGVLRCPHWLKQARRVARRAEEDEFVQNIKALMPNKQVVLEGDRSPEQEEEMQQLAREYLEEQGIDLDEMNVKVIGLQDQTMAEDPEKKYRTNKTLMMETYDRGEIQLMEMTCKELLAVKPHDAEVWRMLTLGRLRLKLWDVALEAARRWIAFEPQSLNPRCAEAFAQAGSQELEGVKEARVRFAQLYKEVTGMDSKGEGVRDVAVELQECVWRCDELLEHRKAEERKEQKEAQEPQPCNLSARPATVLTGARPPHYFLPNFANSIGPIKVVQADEEELGGGAVHPRKIVVTRDVEAGEPLFVQNALAFSAVDQAGDTVRLKTALVTAATLSPRQAKLLDILLDRSDWEDSDSDAVMAALDDPKVVREFGPWNSDAESMIDHLQVCEQLVLESQILTGKNYAGIWVLPAMARHSCAPSAVYTIWGDVMVARASRNLKAGDEVTFGFMDLWLRLDMRQEKFTNAAGGDGFWCRCPRCEGEATWPSKVAVASADLELRFEKQRSRVEGILRSLDLKLEEKRQNMQKQYDAIRDSEEQRIEYEAGLLGLADRFDNLKGMPKDEDIEELRKYFPENNEPELVEVRADLAEDLLDAIITFEKEVNESDLPEEQRHWVLANHFAQYSELLAILRLRRDVEGQRRALGGILDAVAATHPGSFEHLRLSVLLWEVSAQCEDPTLMREDLVRDLIPKELDRVREAIKIRYGRDLDDTEVSATMARIASTSIIDENWMWDITWCAGRNYAPEPARGPSGKVLPVLGSSILV</sequence>
<dbReference type="AlphaFoldDB" id="A0A1Q9C493"/>
<dbReference type="InterPro" id="IPR053209">
    <property type="entry name" value="Gramillin-biosynth_MTr"/>
</dbReference>
<dbReference type="SUPFAM" id="SSF82199">
    <property type="entry name" value="SET domain"/>
    <property type="match status" value="1"/>
</dbReference>
<evidence type="ECO:0000313" key="2">
    <source>
        <dbReference type="Proteomes" id="UP000186817"/>
    </source>
</evidence>
<dbReference type="OrthoDB" id="1028014at2759"/>
<dbReference type="PANTHER" id="PTHR47643:SF2">
    <property type="entry name" value="TPR DOMAIN PROTEIN (AFU_ORTHOLOGUE AFUA_5G12710)"/>
    <property type="match status" value="1"/>
</dbReference>
<reference evidence="1 2" key="1">
    <citation type="submission" date="2016-02" db="EMBL/GenBank/DDBJ databases">
        <title>Genome analysis of coral dinoflagellate symbionts highlights evolutionary adaptations to a symbiotic lifestyle.</title>
        <authorList>
            <person name="Aranda M."/>
            <person name="Li Y."/>
            <person name="Liew Y.J."/>
            <person name="Baumgarten S."/>
            <person name="Simakov O."/>
            <person name="Wilson M."/>
            <person name="Piel J."/>
            <person name="Ashoor H."/>
            <person name="Bougouffa S."/>
            <person name="Bajic V.B."/>
            <person name="Ryu T."/>
            <person name="Ravasi T."/>
            <person name="Bayer T."/>
            <person name="Micklem G."/>
            <person name="Kim H."/>
            <person name="Bhak J."/>
            <person name="Lajeunesse T.C."/>
            <person name="Voolstra C.R."/>
        </authorList>
    </citation>
    <scope>NUCLEOTIDE SEQUENCE [LARGE SCALE GENOMIC DNA]</scope>
    <source>
        <strain evidence="1 2">CCMP2467</strain>
    </source>
</reference>
<dbReference type="PANTHER" id="PTHR47643">
    <property type="entry name" value="TPR DOMAIN PROTEIN (AFU_ORTHOLOGUE AFUA_5G12710)"/>
    <property type="match status" value="1"/>
</dbReference>
<dbReference type="Gene3D" id="2.170.270.10">
    <property type="entry name" value="SET domain"/>
    <property type="match status" value="1"/>
</dbReference>